<dbReference type="STRING" id="321146.A0A139HLI3"/>
<dbReference type="FunFam" id="3.30.60.20:FF:000034">
    <property type="entry name" value="Protein kinase C"/>
    <property type="match status" value="1"/>
</dbReference>
<keyword evidence="14" id="KW-0505">Motor protein</keyword>
<dbReference type="Gene3D" id="1.10.8.720">
    <property type="entry name" value="Region D6 of dynein motor"/>
    <property type="match status" value="1"/>
</dbReference>
<organism evidence="23 24">
    <name type="scientific">Pseudocercospora eumusae</name>
    <dbReference type="NCBI Taxonomy" id="321146"/>
    <lineage>
        <taxon>Eukaryota</taxon>
        <taxon>Fungi</taxon>
        <taxon>Dikarya</taxon>
        <taxon>Ascomycota</taxon>
        <taxon>Pezizomycotina</taxon>
        <taxon>Dothideomycetes</taxon>
        <taxon>Dothideomycetidae</taxon>
        <taxon>Mycosphaerellales</taxon>
        <taxon>Mycosphaerellaceae</taxon>
        <taxon>Pseudocercospora</taxon>
    </lineage>
</organism>
<dbReference type="InterPro" id="IPR013602">
    <property type="entry name" value="Dynein_heavy_linker"/>
</dbReference>
<dbReference type="FunFam" id="1.20.920.30:FF:000001">
    <property type="entry name" value="Cytoplasmic dynein heavy chain 1"/>
    <property type="match status" value="1"/>
</dbReference>
<dbReference type="PROSITE" id="PS50081">
    <property type="entry name" value="ZF_DAG_PE_2"/>
    <property type="match status" value="2"/>
</dbReference>
<dbReference type="Pfam" id="PF12780">
    <property type="entry name" value="AAA_8"/>
    <property type="match status" value="1"/>
</dbReference>
<dbReference type="PROSITE" id="PS50004">
    <property type="entry name" value="C2"/>
    <property type="match status" value="1"/>
</dbReference>
<dbReference type="Pfam" id="PF03028">
    <property type="entry name" value="Dynein_heavy"/>
    <property type="match status" value="1"/>
</dbReference>
<proteinExistence type="inferred from homology"/>
<evidence type="ECO:0000313" key="24">
    <source>
        <dbReference type="Proteomes" id="UP000070133"/>
    </source>
</evidence>
<feature type="region of interest" description="Disordered" evidence="19">
    <location>
        <begin position="369"/>
        <end position="405"/>
    </location>
</feature>
<evidence type="ECO:0000256" key="9">
    <source>
        <dbReference type="ARBA" id="ARBA00022741"/>
    </source>
</evidence>
<dbReference type="InterPro" id="IPR035892">
    <property type="entry name" value="C2_domain_sf"/>
</dbReference>
<feature type="compositionally biased region" description="Low complexity" evidence="19">
    <location>
        <begin position="709"/>
        <end position="729"/>
    </location>
</feature>
<dbReference type="InterPro" id="IPR004273">
    <property type="entry name" value="Dynein_heavy_D6_P-loop"/>
</dbReference>
<feature type="coiled-coil region" evidence="18">
    <location>
        <begin position="4200"/>
        <end position="4241"/>
    </location>
</feature>
<evidence type="ECO:0000256" key="3">
    <source>
        <dbReference type="ARBA" id="ARBA00011655"/>
    </source>
</evidence>
<keyword evidence="24" id="KW-1185">Reference proteome</keyword>
<feature type="coiled-coil region" evidence="18">
    <location>
        <begin position="3974"/>
        <end position="4058"/>
    </location>
</feature>
<evidence type="ECO:0000313" key="23">
    <source>
        <dbReference type="EMBL" id="KXT03300.1"/>
    </source>
</evidence>
<feature type="region of interest" description="Disordered" evidence="19">
    <location>
        <begin position="828"/>
        <end position="847"/>
    </location>
</feature>
<feature type="compositionally biased region" description="Low complexity" evidence="19">
    <location>
        <begin position="396"/>
        <end position="405"/>
    </location>
</feature>
<dbReference type="InterPro" id="IPR035706">
    <property type="entry name" value="AAA_9"/>
</dbReference>
<evidence type="ECO:0000256" key="12">
    <source>
        <dbReference type="ARBA" id="ARBA00023017"/>
    </source>
</evidence>
<keyword evidence="11" id="KW-0067">ATP-binding</keyword>
<dbReference type="Pfam" id="PF08393">
    <property type="entry name" value="DHC_N2"/>
    <property type="match status" value="1"/>
</dbReference>
<dbReference type="SMART" id="SM00382">
    <property type="entry name" value="AAA"/>
    <property type="match status" value="4"/>
</dbReference>
<dbReference type="Gene3D" id="1.10.287.160">
    <property type="entry name" value="HR1 repeat"/>
    <property type="match status" value="1"/>
</dbReference>
<keyword evidence="5" id="KW-0963">Cytoplasm</keyword>
<dbReference type="InterPro" id="IPR041466">
    <property type="entry name" value="Dynein_AAA5_ext"/>
</dbReference>
<dbReference type="FunFam" id="1.10.287.2620:FF:000001">
    <property type="entry name" value="Cytoplasmic dynein heavy chain 1"/>
    <property type="match status" value="1"/>
</dbReference>
<dbReference type="GO" id="GO:0005874">
    <property type="term" value="C:microtubule"/>
    <property type="evidence" value="ECO:0007669"/>
    <property type="project" value="UniProtKB-KW"/>
</dbReference>
<dbReference type="Proteomes" id="UP000070133">
    <property type="component" value="Unassembled WGS sequence"/>
</dbReference>
<dbReference type="InterPro" id="IPR042222">
    <property type="entry name" value="Dynein_2_N"/>
</dbReference>
<dbReference type="FunFam" id="1.10.8.720:FF:000003">
    <property type="entry name" value="Cytoplasmic dynein heavy chain 2"/>
    <property type="match status" value="1"/>
</dbReference>
<dbReference type="Gene3D" id="3.40.50.300">
    <property type="entry name" value="P-loop containing nucleotide triphosphate hydrolases"/>
    <property type="match status" value="6"/>
</dbReference>
<feature type="compositionally biased region" description="Basic and acidic residues" evidence="19">
    <location>
        <begin position="642"/>
        <end position="666"/>
    </location>
</feature>
<name>A0A139HLI3_9PEZI</name>
<feature type="domain" description="C2" evidence="20">
    <location>
        <begin position="237"/>
        <end position="356"/>
    </location>
</feature>
<evidence type="ECO:0000256" key="1">
    <source>
        <dbReference type="ARBA" id="ARBA00004245"/>
    </source>
</evidence>
<dbReference type="Gene3D" id="1.20.920.20">
    <property type="match status" value="1"/>
</dbReference>
<dbReference type="PANTHER" id="PTHR46532">
    <property type="entry name" value="MALE FERTILITY FACTOR KL5"/>
    <property type="match status" value="1"/>
</dbReference>
<keyword evidence="7" id="KW-0479">Metal-binding</keyword>
<dbReference type="Gene3D" id="3.20.180.20">
    <property type="entry name" value="Dynein heavy chain, N-terminal domain 2"/>
    <property type="match status" value="1"/>
</dbReference>
<evidence type="ECO:0000256" key="19">
    <source>
        <dbReference type="SAM" id="MobiDB-lite"/>
    </source>
</evidence>
<evidence type="ECO:0000256" key="15">
    <source>
        <dbReference type="ARBA" id="ARBA00023212"/>
    </source>
</evidence>
<dbReference type="InterPro" id="IPR024743">
    <property type="entry name" value="Dynein_HC_stalk"/>
</dbReference>
<dbReference type="Pfam" id="PF12775">
    <property type="entry name" value="AAA_7"/>
    <property type="match status" value="1"/>
</dbReference>
<dbReference type="SUPFAM" id="SSF46585">
    <property type="entry name" value="HR1 repeat"/>
    <property type="match status" value="1"/>
</dbReference>
<dbReference type="Pfam" id="PF18198">
    <property type="entry name" value="AAA_lid_11"/>
    <property type="match status" value="1"/>
</dbReference>
<feature type="region of interest" description="Disordered" evidence="19">
    <location>
        <begin position="70"/>
        <end position="108"/>
    </location>
</feature>
<evidence type="ECO:0000256" key="13">
    <source>
        <dbReference type="ARBA" id="ARBA00023054"/>
    </source>
</evidence>
<dbReference type="CDD" id="cd11620">
    <property type="entry name" value="HR1_PKC-like_2_fungi"/>
    <property type="match status" value="1"/>
</dbReference>
<dbReference type="FunFam" id="3.20.180.20:FF:000002">
    <property type="entry name" value="Cytoplasmic dynein heavy chain 1"/>
    <property type="match status" value="1"/>
</dbReference>
<dbReference type="InterPro" id="IPR027417">
    <property type="entry name" value="P-loop_NTPase"/>
</dbReference>
<evidence type="ECO:0000256" key="11">
    <source>
        <dbReference type="ARBA" id="ARBA00022840"/>
    </source>
</evidence>
<dbReference type="InterPro" id="IPR046349">
    <property type="entry name" value="C1-like_sf"/>
</dbReference>
<evidence type="ECO:0000256" key="2">
    <source>
        <dbReference type="ARBA" id="ARBA00008887"/>
    </source>
</evidence>
<keyword evidence="8" id="KW-0677">Repeat</keyword>
<dbReference type="Gene3D" id="1.20.140.100">
    <property type="entry name" value="Dynein heavy chain, N-terminal domain 2"/>
    <property type="match status" value="1"/>
</dbReference>
<feature type="domain" description="REM-1" evidence="22">
    <location>
        <begin position="1"/>
        <end position="67"/>
    </location>
</feature>
<dbReference type="GO" id="GO:0051959">
    <property type="term" value="F:dynein light intermediate chain binding"/>
    <property type="evidence" value="ECO:0007669"/>
    <property type="project" value="InterPro"/>
</dbReference>
<accession>A0A139HLI3</accession>
<sequence length="5132" mass="577796">MNDDNAMQEIYRKIDREKAIINAANHLKQASNNVSVTSRADSQVRDARRNIQYFEQTLNDLRARRMCNDMNNLSMSSNGGPPGSAHGRGGSSGSGHNNEQGYGGGADYGAPGPAGYSMGGAPGLMPPRAPYSSAPSDRSPKARPNYSKLDLIKYDTAHLGPRIQLMLSQLEFKLSVEKQYKDGIDKMVKLYQMEGDRKSKGEAELRRMESAQKIQLLSRALRRYEDLHIDVENGADAGDDDSLDTPSQRKPLTGHLSVRIHGIADVDHAASGRFSRGPDTFVIMKVEDAFKGRTKATKTDRWTDEQHEFDVDKANEIEFTVYDKTSGDHPIPIGLLWIRLSDLVDEIRRKRIETEFNQAGWITADKMDGSQARPDMQFSPPPNSAHGAGGSGGGATAAAAGGPASSGLAPQTGPVYVDAWFSLEPIGRIQLTLGFVKQVKDRRPFDVGLNRKGAVRQKKEDVVEQYGHKFTVQTFYNIMRCALCGDFLKYTAGMQCADCKYTCHKQCYPKVVTKCISKSNAETDPDEEKINHRIPHRFENFSNMGANWCCHCGYMLPLGRKQSRKCSECKLTCHANCIHFVPDFCGMSLESANKILAELKKTKTSRMLQNSSKLRPPSGATSGRPTPPSAQSYAPSPSHQDQVQRDDSARPQDRDRFSYGKERMSDSYDQPPRTSSFGPPGAGAAEAAKASMTTGQSAPPSPDTHRPQAQRTQSSQSAAAAMAATAALSGRPQDPRQPYSRGSTEQLQQQQRTSYADGYAESKRAPPGQQKPTYNPADYAAVSGYSSGPPFQQPSQQQPPVPAKQYQPQQQVPQIQPPMEDPVVQGVNGVGAANGTPPAPAPTPASSAVDPQAIIKYLSSVLEVTLGATDDELRGPGSLLHESVIEDTLARCLRFALEAQVALYVLKQASAAGTQGKENGTYTNGDSEHHQDTYVLSSEVSYSNRTVGCVAFLKRPSSIVPHVPLSKQVSVVNMSLPGSLGAEGAASTVSPYESLHSFVRGALTPFFEAAARGSESTGKKLRSDGESRTGISGARRKLADLEITLQNLQQNIEVEAPRLQIHEAVQMQLNEANGDWQAAAVTIPDSIVTDSSMLNRLQNMANDWIKQIREFTRITDDRAVGTTSQEKNFWLALETAIDGIESQLASGGVKLTMTILEKAKRHGITASFQSDTRLKETKDTVSRYNQLFHGFPIEELLAAPTVEKLREALDDVFNHLNKKLRICPYPIKRALPLVEAISADVDARIHQLLHGRTLMHMSFPDFKKQIEEVQTVWMFWDDNVKEFTNVARDVTRRRNDKFIPIKINRRHDKTQDRIKYIFKFRDDHEQLQNTIANVLGPEEDSADLTDGANGPVIVEEMGDVDAAEEIAQAYTVVKDVDVLDISPEGERLWTQAETAYNERTARVENSIIARLRDRLAVAKTANEMFRVFSRFNALFVRPKIKGAIAEYQAQLLSNVRDDIDGLQKRFTHQYGQSESHGMAQLHDLPPISGAIIRAKQIERQLDNHLSKVEDILGQKWRDHTDGARLNQLCDGFKRKLDTKPIFEDWLRDIDRRHLSISGRLFSVTQNRARQNTLEIHVNFDSQVIILFKEVRNLLWLGFNVPHAITNVSKEARRVYPYAVSLMESLNTFGQTNLAIENMSNVTDLISGYRNEVQKFIGKGASLRWDTFVLAYDVHVSRSNEGTLSGGSDDKLHVRFVRDLGNAIATLQQKVTTLSTIQVTVEAALRELQSCPFTHEAFSTHIETLQRAIDQLNLESYSNIAIWVAKTNEKVLETLHARLQQALKDWTEDFEHGYGAEQQAQREAGTPNIDTFAHDIVMQSQVIQLEPPLQDAKTGWLDNLHTWIGTVCSLLRLQASRFENALTVGASGQTTAYSELPIMCMDSLAELYDRIEGKLGVAQTYVDEWLQFQSLWDLQLQQIQDDLGEELDLWLQLILEIRQKRETFDTSGMRRSFGHLIINYEQVQAKVNAKYDQWQHDLLTHFSSMFATRMVDVYSELQRARKDLEGQSMQASSTSQAVSFITVVQTVKRQTKVWEPEMDTFRQGQQTLSRLRFPYPKDWLYVEQVDHEWAALVEVLEKKSKQINDHTEGLRTKIIAEDGVVSRRIAEMTEKWREERPESGSTPPAEATASLESFDTELTQLQEQYDMVSKAKEALELPASPDNMLADLLAEVQDYKSVWANLTVVWDQLNDLKDQPWNSIQPRKLRQSIESLIKTTKEMPSRMRSYAAFEHLQNHLRQLLKINPLLTEMRSDAVRERHWTKIFKSLAPSKRYSALSMTLGDVWDLNLVASEAVIRDVIAQAQGEMALEEFVRSVREHWQNYSLDLVPYQTKCRLIRGWDDLFAKCSDHLNSLQAMRHSPYYKEFEEEASSWEDKLNRIHVLFDVWIDVQRQWVYLEGVFTGNADIKHLLPVESSRFANINSEFMNVLKKVYRSPQVLEVLNIPDVQKSLERLADLLNKIQKALGEYLEKERVAFPRFYFVGDEDLLEIIGNSNDTVRIAKHLRKMFAGIAGLEIDDEQNINALVSREGEQMRLKSPISLIHTPKINDWLRALENGMRETLSELLVEAVQEYQGIEESDDDAFDEYVVKYPAQIVVLATQAQWTAQVTAALSQGGSALRKLFESLVNRLKHLAKSVLQEMEPVLRKKSEHLITEFVHQRDKTEQLIEGGADSPGHYLWLLQMRYEFDASAAPLDRLQVQVANATLAYGFEYLGVPERLVRTPLTDRCFLTLSQALCQRLGGSPYGPAGTGKTESVKALGVQLGRFTLVFNCDDTFDFQAMGRIFLGISQVGAWGCFDEFNRLEERILSAVSQQIQNIQVGLRKRALDPSAQIDLVGRQLKVHLLTGMFITMNPGYAGRSNLPDNLKKLFRSVAMSKPDKEIIAEVMLFSQGFSEAKTLSRQTVPFFDQCGARLSKQPHYDFGLRALKSVLVSSGGLKRARLAAGSEQSSDVVVEPQIIVQSIRETIAPKLVRDDALLMAQVEEEAFPGVQYMPASLDKLREALQEIVEERKLVATDAWLTKVLQLYQIQSLHHGVMMVGSSGTGKSTAWQTLLAALQKVDGIEGVCHVIDPKVMSKESLYGTLDSTTREWTDGLFTSILRKVVDNLRGEDSKRHWIVFDGDVDPEWVENLNSVLDDNKLLTLPNGERLGLPSNVRVMFEVETLKYATLATVSRCGMVWFSDDTVDVDVMLSRYIAQLRTATFEDLEEDTGTPTSTEVRLAVQSLMAEILNRQLTENDFVRKGLQHCASMKHIMEFTSIRALGTLFSLLRKACRSVLEYNINHADFPLNDEQIEAYLSKKVLLAAVWSFTGDCPLVDRKAFGDYLAGLATLDMPVLTEQTSLIDYDVSLPEATWSSWQNQVPSIEVNTHSVTQTDLVIPTLDTVRHEDVLYSFLAEHKPLLLCGPPGSGKTMTLFSALRKLPNMEVVGLNFSSATTPDLLVKTLEQYCDYKKSISGVTMAPRQIGRWLVVFCDEINLPAPDKYGTQRVISFLRQLVEHGGFWHAGRTPLGLRFLRHAPLVMVDYPGELSLKQIYGTFNNAVLKIIPTLRGYADALTQAMIQVYLQSQKRFTPEIQPHYVYSPRELTRWVRAIYEAVRPLETLSLEGLVRIWAHEALRLFSDRLIADEERQWTEEAVNRVALEHFPNIDEEQALQRPILFSNWLSKNYVPVARDQLRDFVKARLRTFCEEELDVPLILFNDVLEHVLRIDRVFRQPQGHLILIGVSGSGKTTLSRFVAWMNGLSVFQIKVHGRYSSEDFDEDLRTVLRRCGCKGEKICFIMDESNVLDSGFLERMNTLLANGEVPGLFEGDEYATLMTACKEGAQRQGLLLDSQEELYKWFTQQIVRNLHVVFTMNPPSDGLGSKAATSPALFNRCVLNWFGDWSDQALYQVAYELTQSVDIDKGNYTCPDSLPIEFDQLEMPLSYRDAVVNGMVHVHHSLRAFNDRLKRQQNKQTFLTPRQFLDFVAQFVKLFNEKRDDLEEQQRHLNVGLDKLRETVDKVSELKRSLAEKKSELEKKDAEASEKLQRMVADQHEAEQRRAASLEIQAALEKQEKEVAKRREVVLNDLAKAEPAVEEAQRSVSNIKRQHLTEVRSMQNPPSGVKLALESVCTLLGHRAADWKSIVSIVRRDDFIASIVGYDNERQMTPQLRAKMRAEFLNKEDFTFERVNRASKACGPLVQWVEAQVNYSEILDRVGPLREEVDQLQEEALQTKAEAKAIENTLQELEQSIATYKSEYASLISQTEAIKAEMTRVQSKVDRSMRLLNSLSSERGRWEESSKTFQVQMETIIGDVFLASAFLAYAGLYDQQYRRAMLEDWSLQLSASGIAFKAQNSMSEYLSTADERQQWHEHALPVDELCTENAVMLKRYNRYPLIIDPSGRVTEFLQNESKDRRLTVTSFLDGSFVKQLESALRFGNPILIQDAEHIDPILNHVLNKEYQRTGGRVLIQLGRQEIDFSPAFKLYLSTKDPSAPFAPDVCSRTTFVNFTVTQSSLKTQTLNDVLKSERPDVDERRSNLVKMQGEFTQRLRRLERMLLQALNESRGNILDDENVIQTLETLKNEAAEITAKASETEGVMNEVNNIMSTYEIIAQSCSAIFAVLEQLYHIHHFYQFSLQYFVNIFESVLRGAREANERDAKKRIDSIVRALFGKTYSETSASLLQKDRLTFAVLLAQAAPFPMDKTLLDLLLDESVVGGDVTTDPGQKDKAVTVASRITSVKELVSDVENEAWQKFFSTEQAEECVPGTAATANENDRALKELLLVKLFRMDRLVPATERFVNTVFGQDFLDVAENLGRIAQETTASSPIALCSTPGFDASYKVDQLVERQNASCTSVAMGSNESMSSADSALASAAANGSWVLIKNVHLATEWLQNLVKRIDSLKPHPDFRLFLSMETSPKIPSSLLRTSRVLMYEQPAGIRANMRDTLTSLPDKAVSQPVEKARVHFLLAFLHAVVQERLRYAPNLGWKGFWEFNDADFDCSAFIIQWWTDNVARGRSNIAPKSIPWDILRSLIAEMYGGKVDNPDDMSILRELVEKTLTSDAFEDGFNLIGKVAEDESVGVALPGGSSKAVFLQWVKESLPEREPPTYLGLPANAEKLLLVAHAKSMLEDLKTVMRVLDEGEMGMAEAVAEEAA</sequence>
<feature type="region of interest" description="Disordered" evidence="19">
    <location>
        <begin position="603"/>
        <end position="813"/>
    </location>
</feature>
<dbReference type="FunFam" id="3.40.50.300:FF:000071">
    <property type="entry name" value="Cytoplasmic dynein heavy chain 1"/>
    <property type="match status" value="1"/>
</dbReference>
<comment type="subcellular location">
    <subcellularLocation>
        <location evidence="1">Cytoplasm</location>
        <location evidence="1">Cytoskeleton</location>
    </subcellularLocation>
</comment>
<feature type="compositionally biased region" description="Low complexity" evidence="19">
    <location>
        <begin position="678"/>
        <end position="690"/>
    </location>
</feature>
<dbReference type="FunFam" id="3.30.60.20:FF:000014">
    <property type="entry name" value="Protein kinase C"/>
    <property type="match status" value="1"/>
</dbReference>
<dbReference type="SMART" id="SM00109">
    <property type="entry name" value="C1"/>
    <property type="match status" value="2"/>
</dbReference>
<evidence type="ECO:0000256" key="16">
    <source>
        <dbReference type="ARBA" id="ARBA00033439"/>
    </source>
</evidence>
<dbReference type="Gene3D" id="2.60.40.150">
    <property type="entry name" value="C2 domain"/>
    <property type="match status" value="1"/>
</dbReference>
<evidence type="ECO:0000256" key="14">
    <source>
        <dbReference type="ARBA" id="ARBA00023175"/>
    </source>
</evidence>
<dbReference type="PROSITE" id="PS00479">
    <property type="entry name" value="ZF_DAG_PE_1"/>
    <property type="match status" value="1"/>
</dbReference>
<dbReference type="FunFam" id="3.40.50.300:FF:000829">
    <property type="entry name" value="Dynein heavy chain, cytoplasmic"/>
    <property type="match status" value="1"/>
</dbReference>
<keyword evidence="13 17" id="KW-0175">Coiled coil</keyword>
<dbReference type="OrthoDB" id="447173at2759"/>
<dbReference type="Pfam" id="PF12777">
    <property type="entry name" value="MT"/>
    <property type="match status" value="1"/>
</dbReference>
<feature type="domain" description="Phorbol-ester/DAG-type" evidence="21">
    <location>
        <begin position="535"/>
        <end position="585"/>
    </location>
</feature>
<dbReference type="Pfam" id="PF12774">
    <property type="entry name" value="AAA_6"/>
    <property type="match status" value="1"/>
</dbReference>
<evidence type="ECO:0000256" key="17">
    <source>
        <dbReference type="PROSITE-ProRule" id="PRU01207"/>
    </source>
</evidence>
<dbReference type="Pfam" id="PF02185">
    <property type="entry name" value="HR1"/>
    <property type="match status" value="2"/>
</dbReference>
<evidence type="ECO:0000256" key="5">
    <source>
        <dbReference type="ARBA" id="ARBA00022490"/>
    </source>
</evidence>
<dbReference type="FunFam" id="3.40.50.300:FF:000122">
    <property type="entry name" value="Cytoplasmic dynein 1 heavy chain"/>
    <property type="match status" value="1"/>
</dbReference>
<dbReference type="Gene3D" id="1.10.472.130">
    <property type="match status" value="1"/>
</dbReference>
<dbReference type="GO" id="GO:0007165">
    <property type="term" value="P:signal transduction"/>
    <property type="evidence" value="ECO:0007669"/>
    <property type="project" value="InterPro"/>
</dbReference>
<dbReference type="Gene3D" id="6.10.140.1060">
    <property type="match status" value="1"/>
</dbReference>
<feature type="compositionally biased region" description="Polar residues" evidence="19">
    <location>
        <begin position="605"/>
        <end position="624"/>
    </location>
</feature>
<evidence type="ECO:0000256" key="18">
    <source>
        <dbReference type="SAM" id="Coils"/>
    </source>
</evidence>
<dbReference type="InterPro" id="IPR035699">
    <property type="entry name" value="AAA_6"/>
</dbReference>
<dbReference type="Pfam" id="PF22597">
    <property type="entry name" value="DYN_lid"/>
    <property type="match status" value="1"/>
</dbReference>
<keyword evidence="10" id="KW-0862">Zinc</keyword>
<comment type="caution">
    <text evidence="23">The sequence shown here is derived from an EMBL/GenBank/DDBJ whole genome shotgun (WGS) entry which is preliminary data.</text>
</comment>
<feature type="domain" description="Phorbol-ester/DAG-type" evidence="21">
    <location>
        <begin position="467"/>
        <end position="515"/>
    </location>
</feature>
<dbReference type="CDD" id="cd00009">
    <property type="entry name" value="AAA"/>
    <property type="match status" value="2"/>
</dbReference>
<dbReference type="InterPro" id="IPR043157">
    <property type="entry name" value="Dynein_AAA1S"/>
</dbReference>
<evidence type="ECO:0000259" key="22">
    <source>
        <dbReference type="PROSITE" id="PS51860"/>
    </source>
</evidence>
<keyword evidence="15" id="KW-0206">Cytoskeleton</keyword>
<dbReference type="InterPro" id="IPR003593">
    <property type="entry name" value="AAA+_ATPase"/>
</dbReference>
<dbReference type="InterPro" id="IPR054354">
    <property type="entry name" value="DYNC2H1-like_lid"/>
</dbReference>
<evidence type="ECO:0000259" key="21">
    <source>
        <dbReference type="PROSITE" id="PS50081"/>
    </source>
</evidence>
<feature type="compositionally biased region" description="Gly residues" evidence="19">
    <location>
        <begin position="80"/>
        <end position="93"/>
    </location>
</feature>
<dbReference type="CDD" id="cd20822">
    <property type="entry name" value="C1_ScPKC1-like_rpt1"/>
    <property type="match status" value="1"/>
</dbReference>
<dbReference type="FunFam" id="1.10.287.160:FF:000004">
    <property type="entry name" value="Protein kinase C"/>
    <property type="match status" value="1"/>
</dbReference>
<comment type="subunit">
    <text evidence="3">Consists of at least two heavy chains and a number of intermediate and light chains.</text>
</comment>
<dbReference type="InterPro" id="IPR037312">
    <property type="entry name" value="PKC-like_HR1"/>
</dbReference>
<dbReference type="InterPro" id="IPR011072">
    <property type="entry name" value="HR1_rho-bd"/>
</dbReference>
<dbReference type="InterPro" id="IPR026983">
    <property type="entry name" value="DHC"/>
</dbReference>
<dbReference type="Gene3D" id="3.30.60.20">
    <property type="match status" value="2"/>
</dbReference>
<dbReference type="Gene3D" id="1.20.920.30">
    <property type="match status" value="1"/>
</dbReference>
<keyword evidence="9" id="KW-0547">Nucleotide-binding</keyword>
<dbReference type="GO" id="GO:0030286">
    <property type="term" value="C:dynein complex"/>
    <property type="evidence" value="ECO:0007669"/>
    <property type="project" value="UniProtKB-KW"/>
</dbReference>
<dbReference type="Gene3D" id="1.10.8.1220">
    <property type="match status" value="1"/>
</dbReference>
<dbReference type="InterPro" id="IPR024317">
    <property type="entry name" value="Dynein_heavy_chain_D4_dom"/>
</dbReference>
<dbReference type="Gene3D" id="1.10.287.2620">
    <property type="match status" value="1"/>
</dbReference>
<dbReference type="Pfam" id="PF00168">
    <property type="entry name" value="C2"/>
    <property type="match status" value="1"/>
</dbReference>
<dbReference type="SMART" id="SM00742">
    <property type="entry name" value="Hr1"/>
    <property type="match status" value="2"/>
</dbReference>
<dbReference type="Pfam" id="PF12781">
    <property type="entry name" value="AAA_9"/>
    <property type="match status" value="1"/>
</dbReference>
<dbReference type="GO" id="GO:0004697">
    <property type="term" value="F:diacylglycerol-dependent serine/threonine kinase activity"/>
    <property type="evidence" value="ECO:0007669"/>
    <property type="project" value="InterPro"/>
</dbReference>
<dbReference type="Pfam" id="PF08385">
    <property type="entry name" value="DHC_N1"/>
    <property type="match status" value="1"/>
</dbReference>
<feature type="compositionally biased region" description="Polar residues" evidence="19">
    <location>
        <begin position="740"/>
        <end position="754"/>
    </location>
</feature>
<dbReference type="GO" id="GO:0005524">
    <property type="term" value="F:ATP binding"/>
    <property type="evidence" value="ECO:0007669"/>
    <property type="project" value="UniProtKB-KW"/>
</dbReference>
<keyword evidence="6" id="KW-0493">Microtubule</keyword>
<dbReference type="Gene3D" id="1.20.58.1120">
    <property type="match status" value="1"/>
</dbReference>
<evidence type="ECO:0000256" key="4">
    <source>
        <dbReference type="ARBA" id="ARBA00022197"/>
    </source>
</evidence>
<evidence type="ECO:0000256" key="10">
    <source>
        <dbReference type="ARBA" id="ARBA00022833"/>
    </source>
</evidence>
<dbReference type="FunFam" id="3.40.50.300:FF:000517">
    <property type="entry name" value="Cytoplasmic dynein heavy chain 1"/>
    <property type="match status" value="1"/>
</dbReference>
<evidence type="ECO:0000256" key="8">
    <source>
        <dbReference type="ARBA" id="ARBA00022737"/>
    </source>
</evidence>
<dbReference type="GO" id="GO:0007097">
    <property type="term" value="P:nuclear migration"/>
    <property type="evidence" value="ECO:0007669"/>
    <property type="project" value="UniProtKB-ARBA"/>
</dbReference>
<dbReference type="Pfam" id="PF17852">
    <property type="entry name" value="Dynein_AAA_lid"/>
    <property type="match status" value="1"/>
</dbReference>
<comment type="similarity">
    <text evidence="2">Belongs to the dynein heavy chain family.</text>
</comment>
<dbReference type="SUPFAM" id="SSF52540">
    <property type="entry name" value="P-loop containing nucleoside triphosphate hydrolases"/>
    <property type="match status" value="4"/>
</dbReference>
<protein>
    <recommendedName>
        <fullName evidence="4">Dynein heavy chain, cytoplasmic</fullName>
    </recommendedName>
    <alternativeName>
        <fullName evidence="16">Dynein heavy chain, cytosolic</fullName>
    </alternativeName>
</protein>
<dbReference type="InterPro" id="IPR013594">
    <property type="entry name" value="Dynein_heavy_tail"/>
</dbReference>
<evidence type="ECO:0000256" key="6">
    <source>
        <dbReference type="ARBA" id="ARBA00022701"/>
    </source>
</evidence>
<dbReference type="Gene3D" id="1.10.8.710">
    <property type="match status" value="1"/>
</dbReference>
<gene>
    <name evidence="23" type="ORF">AC578_4737</name>
</gene>
<dbReference type="InterPro" id="IPR041658">
    <property type="entry name" value="AAA_lid_11"/>
</dbReference>
<dbReference type="SMART" id="SM00239">
    <property type="entry name" value="C2"/>
    <property type="match status" value="1"/>
</dbReference>
<keyword evidence="12" id="KW-0243">Dynein</keyword>
<dbReference type="InterPro" id="IPR000008">
    <property type="entry name" value="C2_dom"/>
</dbReference>
<dbReference type="EMBL" id="LFZN01000032">
    <property type="protein sequence ID" value="KXT03300.1"/>
    <property type="molecule type" value="Genomic_DNA"/>
</dbReference>
<dbReference type="InterPro" id="IPR042219">
    <property type="entry name" value="AAA_lid_11_sf"/>
</dbReference>
<dbReference type="SUPFAM" id="SSF49562">
    <property type="entry name" value="C2 domain (Calcium/lipid-binding domain, CaLB)"/>
    <property type="match status" value="1"/>
</dbReference>
<dbReference type="GO" id="GO:0008569">
    <property type="term" value="F:minus-end-directed microtubule motor activity"/>
    <property type="evidence" value="ECO:0007669"/>
    <property type="project" value="InterPro"/>
</dbReference>
<dbReference type="GO" id="GO:0046872">
    <property type="term" value="F:metal ion binding"/>
    <property type="evidence" value="ECO:0007669"/>
    <property type="project" value="UniProtKB-KW"/>
</dbReference>
<dbReference type="PROSITE" id="PS51860">
    <property type="entry name" value="REM_1"/>
    <property type="match status" value="2"/>
</dbReference>
<dbReference type="CDD" id="cd20823">
    <property type="entry name" value="C1_ScPKC1-like_rpt2"/>
    <property type="match status" value="1"/>
</dbReference>
<dbReference type="InterPro" id="IPR042228">
    <property type="entry name" value="Dynein_linker_3"/>
</dbReference>
<evidence type="ECO:0000256" key="7">
    <source>
        <dbReference type="ARBA" id="ARBA00022723"/>
    </source>
</evidence>
<dbReference type="FunFam" id="1.20.140.100:FF:000002">
    <property type="entry name" value="Cytoplasmic dynein heavy chain 1"/>
    <property type="match status" value="1"/>
</dbReference>
<dbReference type="GO" id="GO:0009272">
    <property type="term" value="P:fungal-type cell wall biogenesis"/>
    <property type="evidence" value="ECO:0007669"/>
    <property type="project" value="InterPro"/>
</dbReference>
<dbReference type="FunFam" id="1.10.472.130:FF:000007">
    <property type="entry name" value="Dynein heavy chain, cytoplasmic"/>
    <property type="match status" value="1"/>
</dbReference>
<dbReference type="Pfam" id="PF00130">
    <property type="entry name" value="C1_1"/>
    <property type="match status" value="2"/>
</dbReference>
<dbReference type="InterPro" id="IPR002219">
    <property type="entry name" value="PKC_DAG/PE"/>
</dbReference>
<feature type="compositionally biased region" description="Low complexity" evidence="19">
    <location>
        <begin position="803"/>
        <end position="813"/>
    </location>
</feature>
<dbReference type="GO" id="GO:0072384">
    <property type="term" value="P:organelle transport along microtubule"/>
    <property type="evidence" value="ECO:0007669"/>
    <property type="project" value="UniProtKB-ARBA"/>
</dbReference>
<feature type="domain" description="REM-1" evidence="22">
    <location>
        <begin position="153"/>
        <end position="230"/>
    </location>
</feature>
<feature type="compositionally biased region" description="Low complexity" evidence="19">
    <location>
        <begin position="629"/>
        <end position="638"/>
    </location>
</feature>
<dbReference type="FunFam" id="1.20.920.20:FF:000002">
    <property type="entry name" value="Cytoplasmic dynein 1 heavy chain"/>
    <property type="match status" value="1"/>
</dbReference>
<reference evidence="23 24" key="1">
    <citation type="submission" date="2015-07" db="EMBL/GenBank/DDBJ databases">
        <title>Comparative genomics of the Sigatoka disease complex on banana suggests a link between parallel evolutionary changes in Pseudocercospora fijiensis and Pseudocercospora eumusae and increased virulence on the banana host.</title>
        <authorList>
            <person name="Chang T.-C."/>
            <person name="Salvucci A."/>
            <person name="Crous P.W."/>
            <person name="Stergiopoulos I."/>
        </authorList>
    </citation>
    <scope>NUCLEOTIDE SEQUENCE [LARGE SCALE GENOMIC DNA]</scope>
    <source>
        <strain evidence="23 24">CBS 114824</strain>
    </source>
</reference>
<dbReference type="GO" id="GO:0045505">
    <property type="term" value="F:dynein intermediate chain binding"/>
    <property type="evidence" value="ECO:0007669"/>
    <property type="project" value="InterPro"/>
</dbReference>
<evidence type="ECO:0000259" key="20">
    <source>
        <dbReference type="PROSITE" id="PS50004"/>
    </source>
</evidence>
<dbReference type="InterPro" id="IPR036274">
    <property type="entry name" value="HR1_rpt_sf"/>
</dbReference>
<dbReference type="PANTHER" id="PTHR46532:SF4">
    <property type="entry name" value="AAA+ ATPASE DOMAIN-CONTAINING PROTEIN"/>
    <property type="match status" value="1"/>
</dbReference>
<dbReference type="SUPFAM" id="SSF57889">
    <property type="entry name" value="Cysteine-rich domain"/>
    <property type="match status" value="2"/>
</dbReference>